<dbReference type="PANTHER" id="PTHR48125">
    <property type="entry name" value="LP07818P1"/>
    <property type="match status" value="1"/>
</dbReference>
<feature type="region of interest" description="Disordered" evidence="1">
    <location>
        <begin position="625"/>
        <end position="844"/>
    </location>
</feature>
<reference evidence="2" key="2">
    <citation type="journal article" date="2020" name="Nat. Commun.">
        <title>Large-scale genome sequencing of mycorrhizal fungi provides insights into the early evolution of symbiotic traits.</title>
        <authorList>
            <person name="Miyauchi S."/>
            <person name="Kiss E."/>
            <person name="Kuo A."/>
            <person name="Drula E."/>
            <person name="Kohler A."/>
            <person name="Sanchez-Garcia M."/>
            <person name="Morin E."/>
            <person name="Andreopoulos B."/>
            <person name="Barry K.W."/>
            <person name="Bonito G."/>
            <person name="Buee M."/>
            <person name="Carver A."/>
            <person name="Chen C."/>
            <person name="Cichocki N."/>
            <person name="Clum A."/>
            <person name="Culley D."/>
            <person name="Crous P.W."/>
            <person name="Fauchery L."/>
            <person name="Girlanda M."/>
            <person name="Hayes R.D."/>
            <person name="Keri Z."/>
            <person name="LaButti K."/>
            <person name="Lipzen A."/>
            <person name="Lombard V."/>
            <person name="Magnuson J."/>
            <person name="Maillard F."/>
            <person name="Murat C."/>
            <person name="Nolan M."/>
            <person name="Ohm R.A."/>
            <person name="Pangilinan J."/>
            <person name="Pereira M.F."/>
            <person name="Perotto S."/>
            <person name="Peter M."/>
            <person name="Pfister S."/>
            <person name="Riley R."/>
            <person name="Sitrit Y."/>
            <person name="Stielow J.B."/>
            <person name="Szollosi G."/>
            <person name="Zifcakova L."/>
            <person name="Stursova M."/>
            <person name="Spatafora J.W."/>
            <person name="Tedersoo L."/>
            <person name="Vaario L.M."/>
            <person name="Yamada A."/>
            <person name="Yan M."/>
            <person name="Wang P."/>
            <person name="Xu J."/>
            <person name="Bruns T."/>
            <person name="Baldrian P."/>
            <person name="Vilgalys R."/>
            <person name="Dunand C."/>
            <person name="Henrissat B."/>
            <person name="Grigoriev I.V."/>
            <person name="Hibbett D."/>
            <person name="Nagy L.G."/>
            <person name="Martin F.M."/>
        </authorList>
    </citation>
    <scope>NUCLEOTIDE SEQUENCE</scope>
    <source>
        <strain evidence="2">BED1</strain>
    </source>
</reference>
<dbReference type="Proteomes" id="UP001194468">
    <property type="component" value="Unassembled WGS sequence"/>
</dbReference>
<feature type="compositionally biased region" description="Low complexity" evidence="1">
    <location>
        <begin position="332"/>
        <end position="345"/>
    </location>
</feature>
<name>A0AAD4BIT7_BOLED</name>
<accession>A0AAD4BIT7</accession>
<feature type="compositionally biased region" description="Basic and acidic residues" evidence="1">
    <location>
        <begin position="807"/>
        <end position="822"/>
    </location>
</feature>
<feature type="compositionally biased region" description="Acidic residues" evidence="1">
    <location>
        <begin position="705"/>
        <end position="768"/>
    </location>
</feature>
<sequence length="1153" mass="126268">MPIIDSTNSVQVFGNVAYLDVAGIIPSVRNIYYRINLEVETPGSKTIVFRVRDDFSYRKCAPSTQNSPKPLAFHSLFHSTLHLPPRRVIPPPRHVIPPPRHVIPPPRHVIPPPRHVIPPPRHVIPPPRRVTSPIQRSEIVNRRLDALSTPHAHIAEDLDWLPNSPRVTIKRERSEDSDAERVSNLLDAGNRRARGKCTCIGIGGRLATTITLIIHAMARPTIQDDSSRSIPSKRKPAARATQDCPQMTSQPPRPASRPIPSKRKPAARATQNCPQTTSQPPRPASHPVPTKRKAATQAQAVAQRQSAVGAPQTASQPSPPASHPVPSKRKAAAQAQAVAQRQSAVGAPQTASQPSLPASHPVPTKRKAATQAQAVTQRQSAVGAPQTASQPLPPPSHPVPSKRKPAAQVQQSAVSAPQTASQPLPPASRPVLSKRKPAAQAVAQRQSAVSAPQAAPQPPPLDEIQEQVQNLQPPQPGKAARKQSDKTAVVKPWVLKPKGSAGRSSPAGYKIQSAMGLADNRRLYNAFCEAARLLAIEHLDIKQTIREQEKYKISMVLVKCLQAQNMFPYLQRFVNNWPFYDLIAQYLRNRSQYAHAKDQALGELQKIINDGTGDNHARDDGEVTNLAKKTSSAVSKVPSKRLRQPEADSSSGAPTRKKPRTTTAMDQSIAPTAASHQGTLKRSWQSGAHAEATPTRKKQRVSAPADEENEDDQGPENENQGDEENADDQGPEDQGYENQGDEENEDDQGPEDQGYENQGDEENEDNQGPEDQGYENQGDEENEDDQGPEYEGNEENEDDQVPEDEGNEGKQDQGEQSTKDDQGNEDEQGEQEDDFEDDDNDYDVQYFCPRCKEPVPSNPPASLVAMINRAKELIDKDGTRDTRGFITLSSDICKAITRVTQYDAEVKEAQEQGWPVSPAWKELPIRIMGMKEKILTLVHDPAARTRDIIHQRFLADLSQAGLGRNYQMLARNPLAPMIVYGLKGALIIESTLLQIVGVNDPPGSRLAPLSLARFTRYFLIPFVATHLIAQDLNCDASTSVGAILHPYDEEQVDEEFEEILRAINSKFRATATPPEEPSTQNSGSGSTSTPMTASVVEVEAPILCSPSATVCSRTRASDEWDLSQLSKMSDNDSMHTISKIVESVTENGVVSTQ</sequence>
<gene>
    <name evidence="2" type="ORF">L210DRAFT_3507949</name>
</gene>
<evidence type="ECO:0008006" key="4">
    <source>
        <dbReference type="Google" id="ProtNLM"/>
    </source>
</evidence>
<evidence type="ECO:0000256" key="1">
    <source>
        <dbReference type="SAM" id="MobiDB-lite"/>
    </source>
</evidence>
<feature type="region of interest" description="Disordered" evidence="1">
    <location>
        <begin position="1068"/>
        <end position="1091"/>
    </location>
</feature>
<dbReference type="PANTHER" id="PTHR48125:SF12">
    <property type="entry name" value="AT HOOK TRANSCRIPTION FACTOR FAMILY-RELATED"/>
    <property type="match status" value="1"/>
</dbReference>
<dbReference type="EMBL" id="WHUW01000051">
    <property type="protein sequence ID" value="KAF8431318.1"/>
    <property type="molecule type" value="Genomic_DNA"/>
</dbReference>
<feature type="compositionally biased region" description="Low complexity" evidence="1">
    <location>
        <begin position="438"/>
        <end position="454"/>
    </location>
</feature>
<feature type="compositionally biased region" description="Acidic residues" evidence="1">
    <location>
        <begin position="777"/>
        <end position="806"/>
    </location>
</feature>
<feature type="compositionally biased region" description="Polar residues" evidence="1">
    <location>
        <begin position="661"/>
        <end position="686"/>
    </location>
</feature>
<comment type="caution">
    <text evidence="2">The sequence shown here is derived from an EMBL/GenBank/DDBJ whole genome shotgun (WGS) entry which is preliminary data.</text>
</comment>
<proteinExistence type="predicted"/>
<feature type="compositionally biased region" description="Polar residues" evidence="1">
    <location>
        <begin position="269"/>
        <end position="279"/>
    </location>
</feature>
<feature type="compositionally biased region" description="Low complexity" evidence="1">
    <location>
        <begin position="406"/>
        <end position="422"/>
    </location>
</feature>
<feature type="compositionally biased region" description="Low complexity" evidence="1">
    <location>
        <begin position="369"/>
        <end position="382"/>
    </location>
</feature>
<feature type="compositionally biased region" description="Acidic residues" evidence="1">
    <location>
        <begin position="823"/>
        <end position="842"/>
    </location>
</feature>
<evidence type="ECO:0000313" key="2">
    <source>
        <dbReference type="EMBL" id="KAF8431318.1"/>
    </source>
</evidence>
<feature type="compositionally biased region" description="Low complexity" evidence="1">
    <location>
        <begin position="295"/>
        <end position="316"/>
    </location>
</feature>
<organism evidence="2 3">
    <name type="scientific">Boletus edulis BED1</name>
    <dbReference type="NCBI Taxonomy" id="1328754"/>
    <lineage>
        <taxon>Eukaryota</taxon>
        <taxon>Fungi</taxon>
        <taxon>Dikarya</taxon>
        <taxon>Basidiomycota</taxon>
        <taxon>Agaricomycotina</taxon>
        <taxon>Agaricomycetes</taxon>
        <taxon>Agaricomycetidae</taxon>
        <taxon>Boletales</taxon>
        <taxon>Boletineae</taxon>
        <taxon>Boletaceae</taxon>
        <taxon>Boletoideae</taxon>
        <taxon>Boletus</taxon>
    </lineage>
</organism>
<dbReference type="AlphaFoldDB" id="A0AAD4BIT7"/>
<evidence type="ECO:0000313" key="3">
    <source>
        <dbReference type="Proteomes" id="UP001194468"/>
    </source>
</evidence>
<keyword evidence="3" id="KW-1185">Reference proteome</keyword>
<protein>
    <recommendedName>
        <fullName evidence="4">Restriction of telomere capping protein 4 C-terminal domain-containing protein</fullName>
    </recommendedName>
</protein>
<reference evidence="2" key="1">
    <citation type="submission" date="2019-10" db="EMBL/GenBank/DDBJ databases">
        <authorList>
            <consortium name="DOE Joint Genome Institute"/>
            <person name="Kuo A."/>
            <person name="Miyauchi S."/>
            <person name="Kiss E."/>
            <person name="Drula E."/>
            <person name="Kohler A."/>
            <person name="Sanchez-Garcia M."/>
            <person name="Andreopoulos B."/>
            <person name="Barry K.W."/>
            <person name="Bonito G."/>
            <person name="Buee M."/>
            <person name="Carver A."/>
            <person name="Chen C."/>
            <person name="Cichocki N."/>
            <person name="Clum A."/>
            <person name="Culley D."/>
            <person name="Crous P.W."/>
            <person name="Fauchery L."/>
            <person name="Girlanda M."/>
            <person name="Hayes R."/>
            <person name="Keri Z."/>
            <person name="LaButti K."/>
            <person name="Lipzen A."/>
            <person name="Lombard V."/>
            <person name="Magnuson J."/>
            <person name="Maillard F."/>
            <person name="Morin E."/>
            <person name="Murat C."/>
            <person name="Nolan M."/>
            <person name="Ohm R."/>
            <person name="Pangilinan J."/>
            <person name="Pereira M."/>
            <person name="Perotto S."/>
            <person name="Peter M."/>
            <person name="Riley R."/>
            <person name="Sitrit Y."/>
            <person name="Stielow B."/>
            <person name="Szollosi G."/>
            <person name="Zifcakova L."/>
            <person name="Stursova M."/>
            <person name="Spatafora J.W."/>
            <person name="Tedersoo L."/>
            <person name="Vaario L.-M."/>
            <person name="Yamada A."/>
            <person name="Yan M."/>
            <person name="Wang P."/>
            <person name="Xu J."/>
            <person name="Bruns T."/>
            <person name="Baldrian P."/>
            <person name="Vilgalys R."/>
            <person name="Henrissat B."/>
            <person name="Grigoriev I.V."/>
            <person name="Hibbett D."/>
            <person name="Nagy L.G."/>
            <person name="Martin F.M."/>
        </authorList>
    </citation>
    <scope>NUCLEOTIDE SEQUENCE</scope>
    <source>
        <strain evidence="2">BED1</strain>
    </source>
</reference>
<feature type="region of interest" description="Disordered" evidence="1">
    <location>
        <begin position="222"/>
        <end position="507"/>
    </location>
</feature>